<organism evidence="10 11">
    <name type="scientific">Bradyrhizobium erythrophlei</name>
    <dbReference type="NCBI Taxonomy" id="1437360"/>
    <lineage>
        <taxon>Bacteria</taxon>
        <taxon>Pseudomonadati</taxon>
        <taxon>Pseudomonadota</taxon>
        <taxon>Alphaproteobacteria</taxon>
        <taxon>Hyphomicrobiales</taxon>
        <taxon>Nitrobacteraceae</taxon>
        <taxon>Bradyrhizobium</taxon>
    </lineage>
</organism>
<protein>
    <submittedName>
        <fullName evidence="10">Putative spermidine/putrescine transport system permease protein</fullName>
    </submittedName>
</protein>
<dbReference type="CDD" id="cd06261">
    <property type="entry name" value="TM_PBP2"/>
    <property type="match status" value="1"/>
</dbReference>
<dbReference type="PANTHER" id="PTHR42929">
    <property type="entry name" value="INNER MEMBRANE ABC TRANSPORTER PERMEASE PROTEIN YDCU-RELATED-RELATED"/>
    <property type="match status" value="1"/>
</dbReference>
<reference evidence="10 11" key="1">
    <citation type="submission" date="2016-11" db="EMBL/GenBank/DDBJ databases">
        <authorList>
            <person name="Jaros S."/>
            <person name="Januszkiewicz K."/>
            <person name="Wedrychowicz H."/>
        </authorList>
    </citation>
    <scope>NUCLEOTIDE SEQUENCE [LARGE SCALE GENOMIC DNA]</scope>
    <source>
        <strain evidence="10 11">GAS242</strain>
    </source>
</reference>
<evidence type="ECO:0000256" key="7">
    <source>
        <dbReference type="ARBA" id="ARBA00023136"/>
    </source>
</evidence>
<feature type="transmembrane region" description="Helical" evidence="8">
    <location>
        <begin position="266"/>
        <end position="288"/>
    </location>
</feature>
<feature type="transmembrane region" description="Helical" evidence="8">
    <location>
        <begin position="117"/>
        <end position="136"/>
    </location>
</feature>
<feature type="transmembrane region" description="Helical" evidence="8">
    <location>
        <begin position="31"/>
        <end position="50"/>
    </location>
</feature>
<feature type="transmembrane region" description="Helical" evidence="8">
    <location>
        <begin position="87"/>
        <end position="105"/>
    </location>
</feature>
<name>A0A1M5MCK5_9BRAD</name>
<evidence type="ECO:0000256" key="4">
    <source>
        <dbReference type="ARBA" id="ARBA00022475"/>
    </source>
</evidence>
<evidence type="ECO:0000256" key="5">
    <source>
        <dbReference type="ARBA" id="ARBA00022692"/>
    </source>
</evidence>
<dbReference type="Gene3D" id="1.10.3720.10">
    <property type="entry name" value="MetI-like"/>
    <property type="match status" value="1"/>
</dbReference>
<dbReference type="Pfam" id="PF00528">
    <property type="entry name" value="BPD_transp_1"/>
    <property type="match status" value="1"/>
</dbReference>
<dbReference type="GO" id="GO:0055085">
    <property type="term" value="P:transmembrane transport"/>
    <property type="evidence" value="ECO:0007669"/>
    <property type="project" value="InterPro"/>
</dbReference>
<evidence type="ECO:0000256" key="2">
    <source>
        <dbReference type="ARBA" id="ARBA00007069"/>
    </source>
</evidence>
<feature type="transmembrane region" description="Helical" evidence="8">
    <location>
        <begin position="223"/>
        <end position="246"/>
    </location>
</feature>
<keyword evidence="4" id="KW-1003">Cell membrane</keyword>
<dbReference type="EMBL" id="LT670818">
    <property type="protein sequence ID" value="SHG74996.1"/>
    <property type="molecule type" value="Genomic_DNA"/>
</dbReference>
<feature type="transmembrane region" description="Helical" evidence="8">
    <location>
        <begin position="168"/>
        <end position="190"/>
    </location>
</feature>
<evidence type="ECO:0000259" key="9">
    <source>
        <dbReference type="PROSITE" id="PS50928"/>
    </source>
</evidence>
<comment type="subcellular location">
    <subcellularLocation>
        <location evidence="1 8">Cell membrane</location>
        <topology evidence="1 8">Multi-pass membrane protein</topology>
    </subcellularLocation>
</comment>
<keyword evidence="7 8" id="KW-0472">Membrane</keyword>
<evidence type="ECO:0000313" key="10">
    <source>
        <dbReference type="EMBL" id="SHG74996.1"/>
    </source>
</evidence>
<dbReference type="SUPFAM" id="SSF161098">
    <property type="entry name" value="MetI-like"/>
    <property type="match status" value="1"/>
</dbReference>
<evidence type="ECO:0000256" key="6">
    <source>
        <dbReference type="ARBA" id="ARBA00022989"/>
    </source>
</evidence>
<evidence type="ECO:0000313" key="11">
    <source>
        <dbReference type="Proteomes" id="UP000190675"/>
    </source>
</evidence>
<proteinExistence type="inferred from homology"/>
<dbReference type="AlphaFoldDB" id="A0A1M5MCK5"/>
<dbReference type="GO" id="GO:0005886">
    <property type="term" value="C:plasma membrane"/>
    <property type="evidence" value="ECO:0007669"/>
    <property type="project" value="UniProtKB-SubCell"/>
</dbReference>
<dbReference type="Proteomes" id="UP000190675">
    <property type="component" value="Chromosome I"/>
</dbReference>
<dbReference type="PANTHER" id="PTHR42929:SF5">
    <property type="entry name" value="ABC TRANSPORTER PERMEASE PROTEIN"/>
    <property type="match status" value="1"/>
</dbReference>
<keyword evidence="3 8" id="KW-0813">Transport</keyword>
<gene>
    <name evidence="10" type="ORF">SAMN05444169_3954</name>
</gene>
<evidence type="ECO:0000256" key="1">
    <source>
        <dbReference type="ARBA" id="ARBA00004651"/>
    </source>
</evidence>
<dbReference type="InterPro" id="IPR000515">
    <property type="entry name" value="MetI-like"/>
</dbReference>
<dbReference type="OrthoDB" id="9807047at2"/>
<evidence type="ECO:0000256" key="3">
    <source>
        <dbReference type="ARBA" id="ARBA00022448"/>
    </source>
</evidence>
<sequence>MSEGVEIRFEGLAATRQSGLRLPWRLSSRPVMPLLLAAPLLLFMLVFYALPVLSMLMRSVNDPSWTLSQYASLTGDTVFLKVFSNTLYASLTVTGGALLLGYPVALSLVRAPRYAPVILILILLPFWTSVLVRSYAWMVLLGRHGLINEALLAAGMIDQPLRILNTPLATQIAMVHILLPYMVLPIANALRQIDPSLARAASGLGATPWATFRQITLPLSMPGVAAGVLLVFVLALGFYITPAMVGGTREITLSMLIAQQVDQLNWAYAATLSVVLLATALAIIAAFYRLPGVGHTLRTSAR</sequence>
<keyword evidence="6 8" id="KW-1133">Transmembrane helix</keyword>
<keyword evidence="5 8" id="KW-0812">Transmembrane</keyword>
<dbReference type="InterPro" id="IPR035906">
    <property type="entry name" value="MetI-like_sf"/>
</dbReference>
<dbReference type="RefSeq" id="WP_079567402.1">
    <property type="nucleotide sequence ID" value="NZ_LT670818.1"/>
</dbReference>
<comment type="similarity">
    <text evidence="2">Belongs to the binding-protein-dependent transport system permease family. CysTW subfamily.</text>
</comment>
<evidence type="ECO:0000256" key="8">
    <source>
        <dbReference type="RuleBase" id="RU363032"/>
    </source>
</evidence>
<dbReference type="PROSITE" id="PS50928">
    <property type="entry name" value="ABC_TM1"/>
    <property type="match status" value="1"/>
</dbReference>
<feature type="domain" description="ABC transmembrane type-1" evidence="9">
    <location>
        <begin position="83"/>
        <end position="287"/>
    </location>
</feature>
<accession>A0A1M5MCK5</accession>